<evidence type="ECO:0000256" key="8">
    <source>
        <dbReference type="ARBA" id="ARBA00022790"/>
    </source>
</evidence>
<feature type="domain" description="MPN" evidence="13">
    <location>
        <begin position="31"/>
        <end position="191"/>
    </location>
</feature>
<gene>
    <name evidence="14" type="ORF">QSP1433_LOCUS2306</name>
</gene>
<keyword evidence="11" id="KW-0482">Metalloprotease</keyword>
<dbReference type="PROSITE" id="PS50249">
    <property type="entry name" value="MPN"/>
    <property type="match status" value="1"/>
</dbReference>
<keyword evidence="5" id="KW-0963">Cytoplasm</keyword>
<evidence type="ECO:0000256" key="7">
    <source>
        <dbReference type="ARBA" id="ARBA00022723"/>
    </source>
</evidence>
<organism evidence="14">
    <name type="scientific">Mucochytrium quahogii</name>
    <dbReference type="NCBI Taxonomy" id="96639"/>
    <lineage>
        <taxon>Eukaryota</taxon>
        <taxon>Sar</taxon>
        <taxon>Stramenopiles</taxon>
        <taxon>Bigyra</taxon>
        <taxon>Labyrinthulomycetes</taxon>
        <taxon>Thraustochytrida</taxon>
        <taxon>Thraustochytriidae</taxon>
        <taxon>Mucochytrium</taxon>
    </lineage>
</organism>
<accession>A0A7S2RDP9</accession>
<dbReference type="GO" id="GO:0005737">
    <property type="term" value="C:cytoplasm"/>
    <property type="evidence" value="ECO:0007669"/>
    <property type="project" value="UniProtKB-SubCell"/>
</dbReference>
<comment type="subcellular location">
    <subcellularLocation>
        <location evidence="2">Cytoplasm</location>
    </subcellularLocation>
    <subcellularLocation>
        <location evidence="1">Nucleus</location>
    </subcellularLocation>
</comment>
<proteinExistence type="inferred from homology"/>
<keyword evidence="10" id="KW-0862">Zinc</keyword>
<dbReference type="EMBL" id="HBHK01003900">
    <property type="protein sequence ID" value="CAD9668087.1"/>
    <property type="molecule type" value="Transcribed_RNA"/>
</dbReference>
<keyword evidence="12" id="KW-0539">Nucleus</keyword>
<evidence type="ECO:0000256" key="6">
    <source>
        <dbReference type="ARBA" id="ARBA00022670"/>
    </source>
</evidence>
<keyword evidence="7" id="KW-0479">Metal-binding</keyword>
<evidence type="ECO:0000256" key="12">
    <source>
        <dbReference type="ARBA" id="ARBA00023242"/>
    </source>
</evidence>
<dbReference type="GO" id="GO:0046872">
    <property type="term" value="F:metal ion binding"/>
    <property type="evidence" value="ECO:0007669"/>
    <property type="project" value="UniProtKB-KW"/>
</dbReference>
<dbReference type="InterPro" id="IPR000555">
    <property type="entry name" value="JAMM/MPN+_dom"/>
</dbReference>
<evidence type="ECO:0000259" key="13">
    <source>
        <dbReference type="PROSITE" id="PS50249"/>
    </source>
</evidence>
<reference evidence="14" key="1">
    <citation type="submission" date="2021-01" db="EMBL/GenBank/DDBJ databases">
        <authorList>
            <person name="Corre E."/>
            <person name="Pelletier E."/>
            <person name="Niang G."/>
            <person name="Scheremetjew M."/>
            <person name="Finn R."/>
            <person name="Kale V."/>
            <person name="Holt S."/>
            <person name="Cochrane G."/>
            <person name="Meng A."/>
            <person name="Brown T."/>
            <person name="Cohen L."/>
        </authorList>
    </citation>
    <scope>NUCLEOTIDE SEQUENCE</scope>
    <source>
        <strain evidence="14">NY070348D</strain>
    </source>
</reference>
<dbReference type="InterPro" id="IPR037518">
    <property type="entry name" value="MPN"/>
</dbReference>
<evidence type="ECO:0000313" key="14">
    <source>
        <dbReference type="EMBL" id="CAD9668087.1"/>
    </source>
</evidence>
<dbReference type="GO" id="GO:0008180">
    <property type="term" value="C:COP9 signalosome"/>
    <property type="evidence" value="ECO:0007669"/>
    <property type="project" value="UniProtKB-KW"/>
</dbReference>
<keyword evidence="8" id="KW-0736">Signalosome</keyword>
<dbReference type="Pfam" id="PF01398">
    <property type="entry name" value="JAB"/>
    <property type="match status" value="1"/>
</dbReference>
<keyword evidence="9" id="KW-0378">Hydrolase</keyword>
<dbReference type="AlphaFoldDB" id="A0A7S2RDP9"/>
<evidence type="ECO:0000256" key="5">
    <source>
        <dbReference type="ARBA" id="ARBA00022490"/>
    </source>
</evidence>
<evidence type="ECO:0000256" key="11">
    <source>
        <dbReference type="ARBA" id="ARBA00023049"/>
    </source>
</evidence>
<dbReference type="GO" id="GO:0006508">
    <property type="term" value="P:proteolysis"/>
    <property type="evidence" value="ECO:0007669"/>
    <property type="project" value="UniProtKB-KW"/>
</dbReference>
<evidence type="ECO:0000256" key="1">
    <source>
        <dbReference type="ARBA" id="ARBA00004123"/>
    </source>
</evidence>
<dbReference type="SMART" id="SM00232">
    <property type="entry name" value="JAB_MPN"/>
    <property type="match status" value="1"/>
</dbReference>
<dbReference type="PANTHER" id="PTHR10410">
    <property type="entry name" value="EUKARYOTIC TRANSLATION INITIATION FACTOR 3 -RELATED"/>
    <property type="match status" value="1"/>
</dbReference>
<dbReference type="SUPFAM" id="SSF102712">
    <property type="entry name" value="JAB1/MPN domain"/>
    <property type="match status" value="1"/>
</dbReference>
<evidence type="ECO:0000256" key="2">
    <source>
        <dbReference type="ARBA" id="ARBA00004496"/>
    </source>
</evidence>
<sequence length="326" mass="36429">MDAGFQFDQAEVEKLRSLKPWMKDPKYFTTVRLSACASIKMMTHSVSGVEKGMSSGGKPVEVMGLMVGHPCPNSLGTLVVSDVFPLPVEGAETRVLADDQEVLNYMIDLGESIEVSRPQGEHFIGWYHSHPFDVEIHTHCFMSSTDITTQLGWQRVEDRNGNPWLGIVIDPLRSLAKGRPEIGAFRAYPPEFTAPPNETPDGRIEHDDKTRVERWGSCWNRYHALKVTYFMSSLSANVLNLVSKNYLWMSAISSTPSFEKENRDRFAERVNAIKSKLVENGIKIGGTASTKNSAADKSTQSSVALSVEHLQYQLAQVSKYILLCKQ</sequence>
<dbReference type="FunFam" id="3.40.140.10:FF:000203">
    <property type="entry name" value="COP9 signalosome complex subunit 5"/>
    <property type="match status" value="1"/>
</dbReference>
<protein>
    <recommendedName>
        <fullName evidence="4">COP9 signalosome complex subunit 5</fullName>
    </recommendedName>
</protein>
<evidence type="ECO:0000256" key="9">
    <source>
        <dbReference type="ARBA" id="ARBA00022801"/>
    </source>
</evidence>
<dbReference type="InterPro" id="IPR050242">
    <property type="entry name" value="JAMM_MPN+_peptidase_M67A"/>
</dbReference>
<evidence type="ECO:0000256" key="3">
    <source>
        <dbReference type="ARBA" id="ARBA00006008"/>
    </source>
</evidence>
<keyword evidence="6" id="KW-0645">Protease</keyword>
<dbReference type="Gene3D" id="3.40.140.10">
    <property type="entry name" value="Cytidine Deaminase, domain 2"/>
    <property type="match status" value="1"/>
</dbReference>
<name>A0A7S2RDP9_9STRA</name>
<dbReference type="GO" id="GO:0008237">
    <property type="term" value="F:metallopeptidase activity"/>
    <property type="evidence" value="ECO:0007669"/>
    <property type="project" value="UniProtKB-KW"/>
</dbReference>
<evidence type="ECO:0000256" key="4">
    <source>
        <dbReference type="ARBA" id="ARBA00014880"/>
    </source>
</evidence>
<evidence type="ECO:0000256" key="10">
    <source>
        <dbReference type="ARBA" id="ARBA00022833"/>
    </source>
</evidence>
<comment type="similarity">
    <text evidence="3">Belongs to the peptidase M67A family. CSN5 subfamily.</text>
</comment>